<dbReference type="InterPro" id="IPR029063">
    <property type="entry name" value="SAM-dependent_MTases_sf"/>
</dbReference>
<dbReference type="SUPFAM" id="SSF53335">
    <property type="entry name" value="S-adenosyl-L-methionine-dependent methyltransferases"/>
    <property type="match status" value="1"/>
</dbReference>
<proteinExistence type="predicted"/>
<organism evidence="2">
    <name type="scientific">groundwater metagenome</name>
    <dbReference type="NCBI Taxonomy" id="717931"/>
    <lineage>
        <taxon>unclassified sequences</taxon>
        <taxon>metagenomes</taxon>
        <taxon>ecological metagenomes</taxon>
    </lineage>
</organism>
<dbReference type="PANTHER" id="PTHR43861:SF6">
    <property type="entry name" value="METHYLTRANSFERASE TYPE 11"/>
    <property type="match status" value="1"/>
</dbReference>
<name>A0A098ED76_9ZZZZ</name>
<dbReference type="PANTHER" id="PTHR43861">
    <property type="entry name" value="TRANS-ACONITATE 2-METHYLTRANSFERASE-RELATED"/>
    <property type="match status" value="1"/>
</dbReference>
<keyword evidence="1" id="KW-0472">Membrane</keyword>
<sequence>MNRLNKCDLCGSGKLKFLHLLENCNERHNGKLFGLYQCINCGLMFVNPQPRSLKEIIRFHPQSIYYHKIGEIPKGRSKEYEKFMEKLFYFYIKHPFSRNFFYLLFPYVRRIKIIPNGKYLDVGCGGGQFLYQIKKVNPSGEYYGIEPGNFDEEDVKKHKLKVFKGTLEDAHYPDNYFDVITIHSVFEHVYNPSETMRELRKVLKTNGTIIISVPNGNSLALKLFGKYSSQLGISHLFTYSDTTLKKYAEKFNFKIEKVKYGSPLNDAGSFIMSCRIKFGMTRKRRSIPFVIIVFFSAIFFILFFLPILLLNILKFSDSIEIWLKK</sequence>
<dbReference type="CDD" id="cd02440">
    <property type="entry name" value="AdoMet_MTases"/>
    <property type="match status" value="1"/>
</dbReference>
<reference evidence="2" key="1">
    <citation type="submission" date="2014-09" db="EMBL/GenBank/DDBJ databases">
        <authorList>
            <person name="Probst J Alexander"/>
        </authorList>
    </citation>
    <scope>NUCLEOTIDE SEQUENCE</scope>
</reference>
<evidence type="ECO:0000256" key="1">
    <source>
        <dbReference type="SAM" id="Phobius"/>
    </source>
</evidence>
<keyword evidence="1" id="KW-1133">Transmembrane helix</keyword>
<dbReference type="EMBL" id="CCXY01000439">
    <property type="protein sequence ID" value="CEG13937.1"/>
    <property type="molecule type" value="Genomic_DNA"/>
</dbReference>
<keyword evidence="1" id="KW-0812">Transmembrane</keyword>
<dbReference type="AlphaFoldDB" id="A0A098ED76"/>
<dbReference type="Pfam" id="PF13489">
    <property type="entry name" value="Methyltransf_23"/>
    <property type="match status" value="1"/>
</dbReference>
<evidence type="ECO:0008006" key="3">
    <source>
        <dbReference type="Google" id="ProtNLM"/>
    </source>
</evidence>
<protein>
    <recommendedName>
        <fullName evidence="3">Methyltransferase type 11</fullName>
    </recommendedName>
</protein>
<accession>A0A098ED76</accession>
<gene>
    <name evidence="2" type="ORF">MSIBF_A730002</name>
</gene>
<evidence type="ECO:0000313" key="2">
    <source>
        <dbReference type="EMBL" id="CEG13937.1"/>
    </source>
</evidence>
<dbReference type="Gene3D" id="3.40.50.150">
    <property type="entry name" value="Vaccinia Virus protein VP39"/>
    <property type="match status" value="1"/>
</dbReference>
<feature type="transmembrane region" description="Helical" evidence="1">
    <location>
        <begin position="287"/>
        <end position="313"/>
    </location>
</feature>